<evidence type="ECO:0000313" key="2">
    <source>
        <dbReference type="EMBL" id="TPV30897.1"/>
    </source>
</evidence>
<dbReference type="EMBL" id="VHJB01000087">
    <property type="protein sequence ID" value="TPV30897.1"/>
    <property type="molecule type" value="Genomic_DNA"/>
</dbReference>
<sequence>MVKKLVLYLLHLLLKFISGLILFSCTGYFIFFCDWNVTIMMKIINGILITLSVTVSLGFYWAGDKLRRIY</sequence>
<comment type="caution">
    <text evidence="2">The sequence shown here is derived from an EMBL/GenBank/DDBJ whole genome shotgun (WGS) entry which is preliminary data.</text>
</comment>
<dbReference type="Proteomes" id="UP000315469">
    <property type="component" value="Unassembled WGS sequence"/>
</dbReference>
<organism evidence="2 3">
    <name type="scientific">Pantoea eucalypti</name>
    <dbReference type="NCBI Taxonomy" id="470933"/>
    <lineage>
        <taxon>Bacteria</taxon>
        <taxon>Pseudomonadati</taxon>
        <taxon>Pseudomonadota</taxon>
        <taxon>Gammaproteobacteria</taxon>
        <taxon>Enterobacterales</taxon>
        <taxon>Erwiniaceae</taxon>
        <taxon>Pantoea</taxon>
    </lineage>
</organism>
<protein>
    <recommendedName>
        <fullName evidence="4">Immunity protein</fullName>
    </recommendedName>
</protein>
<gene>
    <name evidence="2" type="ORF">FJW02_19750</name>
</gene>
<feature type="transmembrane region" description="Helical" evidence="1">
    <location>
        <begin position="12"/>
        <end position="31"/>
    </location>
</feature>
<evidence type="ECO:0000256" key="1">
    <source>
        <dbReference type="SAM" id="Phobius"/>
    </source>
</evidence>
<proteinExistence type="predicted"/>
<evidence type="ECO:0000313" key="3">
    <source>
        <dbReference type="Proteomes" id="UP000315469"/>
    </source>
</evidence>
<reference evidence="2 3" key="1">
    <citation type="submission" date="2019-06" db="EMBL/GenBank/DDBJ databases">
        <title>Taxogenomics and systematics of the genus Pantoea.</title>
        <authorList>
            <person name="Tambong J.T."/>
        </authorList>
    </citation>
    <scope>NUCLEOTIDE SEQUENCE [LARGE SCALE GENOMIC DNA]</scope>
    <source>
        <strain evidence="2 3">LMG 24197</strain>
    </source>
</reference>
<evidence type="ECO:0008006" key="4">
    <source>
        <dbReference type="Google" id="ProtNLM"/>
    </source>
</evidence>
<name>A0ABY2ZDG7_9GAMM</name>
<keyword evidence="1" id="KW-0472">Membrane</keyword>
<keyword evidence="1" id="KW-0812">Transmembrane</keyword>
<keyword evidence="1" id="KW-1133">Transmembrane helix</keyword>
<keyword evidence="3" id="KW-1185">Reference proteome</keyword>
<accession>A0ABY2ZDG7</accession>
<feature type="transmembrane region" description="Helical" evidence="1">
    <location>
        <begin position="43"/>
        <end position="62"/>
    </location>
</feature>